<dbReference type="InterPro" id="IPR008728">
    <property type="entry name" value="Elongator_complex_protein_4"/>
</dbReference>
<keyword evidence="8" id="KW-0539">Nucleus</keyword>
<comment type="similarity">
    <text evidence="4">Belongs to the ELP4 family.</text>
</comment>
<evidence type="ECO:0000256" key="8">
    <source>
        <dbReference type="ARBA" id="ARBA00023242"/>
    </source>
</evidence>
<feature type="compositionally biased region" description="Polar residues" evidence="9">
    <location>
        <begin position="31"/>
        <end position="49"/>
    </location>
</feature>
<evidence type="ECO:0000256" key="3">
    <source>
        <dbReference type="ARBA" id="ARBA00005043"/>
    </source>
</evidence>
<evidence type="ECO:0000256" key="5">
    <source>
        <dbReference type="ARBA" id="ARBA00020265"/>
    </source>
</evidence>
<reference evidence="10 11" key="1">
    <citation type="submission" date="2020-11" db="EMBL/GenBank/DDBJ databases">
        <title>Kefir isolates.</title>
        <authorList>
            <person name="Marcisauskas S."/>
            <person name="Kim Y."/>
            <person name="Blasche S."/>
        </authorList>
    </citation>
    <scope>NUCLEOTIDE SEQUENCE [LARGE SCALE GENOMIC DNA]</scope>
    <source>
        <strain evidence="10 11">OG2</strain>
    </source>
</reference>
<comment type="pathway">
    <text evidence="3">tRNA modification; 5-methoxycarbonylmethyl-2-thiouridine-tRNA biosynthesis.</text>
</comment>
<evidence type="ECO:0000256" key="4">
    <source>
        <dbReference type="ARBA" id="ARBA00007573"/>
    </source>
</evidence>
<protein>
    <recommendedName>
        <fullName evidence="5">Elongator complex protein 4</fullName>
    </recommendedName>
</protein>
<dbReference type="PANTHER" id="PTHR12896">
    <property type="entry name" value="PAX6 NEIGHBOR PROTEIN PAXNEB"/>
    <property type="match status" value="1"/>
</dbReference>
<dbReference type="Pfam" id="PF05625">
    <property type="entry name" value="PAXNEB"/>
    <property type="match status" value="1"/>
</dbReference>
<sequence length="492" mass="55061">MSFRKRGEVISNGRGTPGAVPGRTPAGIMSVNRTLPNRDSPMTPQQNARGITGRMQGLRVSGENTRAVNQVPIPSDDENKDDGSLLLDHPGIRPSHLSGTFVTSTGSEDIDKVLAHTGLPLGSSLLIEEQGTTEFSSILVKLFAAQGIVYNRLASNNKDNSSSSSNTHLIILSLNQGFAKELPGLYKGSKRDIKKSKISEEQSKLSVQNLNEKKTTPSRYKDFKIAWKYKLADEEKEKLNAKKISTTSAMNDEYKDYNHQFDITARLLPAPTSSEMSFIAPNLPISTILTQIEQIIKRNKDKLIRIIIPSFLHPAMYQPDFFSLSKSVALIHGLRSTVKTHGDRCVLMATVSTDVISKLLRVQLENLFDAILDLEPFPQDMLQFLERIYKSQPNKVQHGLLHVMKLPIFSERGEMQVKKSEWAFRNGRKRFEVEEWSIPVDDVESSNSKPTATQESHNDHDHDHSYEHETSHSKSGADNATNPKNTRISLDY</sequence>
<dbReference type="OrthoDB" id="289162at2759"/>
<name>A0A9P6WDU1_MAUEX</name>
<evidence type="ECO:0000256" key="7">
    <source>
        <dbReference type="ARBA" id="ARBA00022694"/>
    </source>
</evidence>
<dbReference type="InterPro" id="IPR027417">
    <property type="entry name" value="P-loop_NTPase"/>
</dbReference>
<dbReference type="GO" id="GO:0008023">
    <property type="term" value="C:transcription elongation factor complex"/>
    <property type="evidence" value="ECO:0007669"/>
    <property type="project" value="TreeGrafter"/>
</dbReference>
<keyword evidence="11" id="KW-1185">Reference proteome</keyword>
<evidence type="ECO:0000313" key="11">
    <source>
        <dbReference type="Proteomes" id="UP000750334"/>
    </source>
</evidence>
<feature type="region of interest" description="Disordered" evidence="9">
    <location>
        <begin position="1"/>
        <end position="83"/>
    </location>
</feature>
<evidence type="ECO:0000256" key="9">
    <source>
        <dbReference type="SAM" id="MobiDB-lite"/>
    </source>
</evidence>
<comment type="caution">
    <text evidence="10">The sequence shown here is derived from an EMBL/GenBank/DDBJ whole genome shotgun (WGS) entry which is preliminary data.</text>
</comment>
<dbReference type="Gene3D" id="3.40.50.300">
    <property type="entry name" value="P-loop containing nucleotide triphosphate hydrolases"/>
    <property type="match status" value="1"/>
</dbReference>
<proteinExistence type="inferred from homology"/>
<keyword evidence="7" id="KW-0819">tRNA processing</keyword>
<feature type="region of interest" description="Disordered" evidence="9">
    <location>
        <begin position="442"/>
        <end position="492"/>
    </location>
</feature>
<evidence type="ECO:0000256" key="1">
    <source>
        <dbReference type="ARBA" id="ARBA00004123"/>
    </source>
</evidence>
<dbReference type="CDD" id="cd19494">
    <property type="entry name" value="Elp4"/>
    <property type="match status" value="1"/>
</dbReference>
<dbReference type="AlphaFoldDB" id="A0A9P6WDU1"/>
<dbReference type="PANTHER" id="PTHR12896:SF1">
    <property type="entry name" value="ELONGATOR COMPLEX PROTEIN 4"/>
    <property type="match status" value="1"/>
</dbReference>
<gene>
    <name evidence="10" type="ORF">C6P45_003525</name>
</gene>
<accession>A0A9P6WDU1</accession>
<dbReference type="GO" id="GO:0002098">
    <property type="term" value="P:tRNA wobble uridine modification"/>
    <property type="evidence" value="ECO:0007669"/>
    <property type="project" value="InterPro"/>
</dbReference>
<evidence type="ECO:0000256" key="6">
    <source>
        <dbReference type="ARBA" id="ARBA00022490"/>
    </source>
</evidence>
<keyword evidence="6" id="KW-0963">Cytoplasm</keyword>
<evidence type="ECO:0000313" key="10">
    <source>
        <dbReference type="EMBL" id="KAG0669620.1"/>
    </source>
</evidence>
<evidence type="ECO:0000256" key="2">
    <source>
        <dbReference type="ARBA" id="ARBA00004496"/>
    </source>
</evidence>
<feature type="compositionally biased region" description="Basic and acidic residues" evidence="9">
    <location>
        <begin position="456"/>
        <end position="472"/>
    </location>
</feature>
<dbReference type="EMBL" id="PUHR01000037">
    <property type="protein sequence ID" value="KAG0669620.1"/>
    <property type="molecule type" value="Genomic_DNA"/>
</dbReference>
<dbReference type="GO" id="GO:0033588">
    <property type="term" value="C:elongator holoenzyme complex"/>
    <property type="evidence" value="ECO:0007669"/>
    <property type="project" value="InterPro"/>
</dbReference>
<feature type="compositionally biased region" description="Polar residues" evidence="9">
    <location>
        <begin position="473"/>
        <end position="492"/>
    </location>
</feature>
<feature type="compositionally biased region" description="Polar residues" evidence="9">
    <location>
        <begin position="445"/>
        <end position="455"/>
    </location>
</feature>
<dbReference type="Proteomes" id="UP000750334">
    <property type="component" value="Unassembled WGS sequence"/>
</dbReference>
<dbReference type="GO" id="GO:0005737">
    <property type="term" value="C:cytoplasm"/>
    <property type="evidence" value="ECO:0007669"/>
    <property type="project" value="UniProtKB-SubCell"/>
</dbReference>
<organism evidence="10 11">
    <name type="scientific">Maudiozyma exigua</name>
    <name type="common">Yeast</name>
    <name type="synonym">Kazachstania exigua</name>
    <dbReference type="NCBI Taxonomy" id="34358"/>
    <lineage>
        <taxon>Eukaryota</taxon>
        <taxon>Fungi</taxon>
        <taxon>Dikarya</taxon>
        <taxon>Ascomycota</taxon>
        <taxon>Saccharomycotina</taxon>
        <taxon>Saccharomycetes</taxon>
        <taxon>Saccharomycetales</taxon>
        <taxon>Saccharomycetaceae</taxon>
        <taxon>Maudiozyma</taxon>
    </lineage>
</organism>
<comment type="subcellular location">
    <subcellularLocation>
        <location evidence="2">Cytoplasm</location>
    </subcellularLocation>
    <subcellularLocation>
        <location evidence="1">Nucleus</location>
    </subcellularLocation>
</comment>